<dbReference type="Gene3D" id="3.40.630.30">
    <property type="match status" value="1"/>
</dbReference>
<dbReference type="Proteomes" id="UP000280434">
    <property type="component" value="Unassembled WGS sequence"/>
</dbReference>
<protein>
    <submittedName>
        <fullName evidence="4">N-acetyltransferase family protein</fullName>
    </submittedName>
</protein>
<gene>
    <name evidence="4" type="ORF">D7S89_03490</name>
</gene>
<evidence type="ECO:0000256" key="2">
    <source>
        <dbReference type="ARBA" id="ARBA00023315"/>
    </source>
</evidence>
<evidence type="ECO:0000313" key="5">
    <source>
        <dbReference type="Proteomes" id="UP000280434"/>
    </source>
</evidence>
<dbReference type="PANTHER" id="PTHR43072:SF23">
    <property type="entry name" value="UPF0039 PROTEIN C11D3.02C"/>
    <property type="match status" value="1"/>
</dbReference>
<dbReference type="CDD" id="cd04301">
    <property type="entry name" value="NAT_SF"/>
    <property type="match status" value="1"/>
</dbReference>
<keyword evidence="5" id="KW-1185">Reference proteome</keyword>
<reference evidence="4 5" key="1">
    <citation type="submission" date="2018-10" db="EMBL/GenBank/DDBJ databases">
        <title>Paraburkholderia sp. 7MK8-2, isolated from soil.</title>
        <authorList>
            <person name="Gao Z.-H."/>
            <person name="Qiu L.-H."/>
        </authorList>
    </citation>
    <scope>NUCLEOTIDE SEQUENCE [LARGE SCALE GENOMIC DNA]</scope>
    <source>
        <strain evidence="4 5">7MK8-2</strain>
    </source>
</reference>
<keyword evidence="2" id="KW-0012">Acyltransferase</keyword>
<sequence>MSPIYRHATLEDLPAIVAIYNSTIASRQVTADLEPVTVESRLAWFHAHGPDTRPLWVVDGEPRAGTDGAPHVIAWLSFSDFYGRPAYARTAEVSIYLDERARGRGLGKQLLAAALEQAPSLGIDTLLGFIFGHNVPSLALFRSNGFDEWGNLPRVAVLDGVERDLIILGRRLALPRSAAQ</sequence>
<organism evidence="4 5">
    <name type="scientific">Trinickia fusca</name>
    <dbReference type="NCBI Taxonomy" id="2419777"/>
    <lineage>
        <taxon>Bacteria</taxon>
        <taxon>Pseudomonadati</taxon>
        <taxon>Pseudomonadota</taxon>
        <taxon>Betaproteobacteria</taxon>
        <taxon>Burkholderiales</taxon>
        <taxon>Burkholderiaceae</taxon>
        <taxon>Trinickia</taxon>
    </lineage>
</organism>
<dbReference type="GO" id="GO:0016747">
    <property type="term" value="F:acyltransferase activity, transferring groups other than amino-acyl groups"/>
    <property type="evidence" value="ECO:0007669"/>
    <property type="project" value="InterPro"/>
</dbReference>
<dbReference type="SUPFAM" id="SSF55729">
    <property type="entry name" value="Acyl-CoA N-acyltransferases (Nat)"/>
    <property type="match status" value="1"/>
</dbReference>
<dbReference type="OrthoDB" id="5459937at2"/>
<dbReference type="Pfam" id="PF00583">
    <property type="entry name" value="Acetyltransf_1"/>
    <property type="match status" value="1"/>
</dbReference>
<evidence type="ECO:0000313" key="4">
    <source>
        <dbReference type="EMBL" id="RKP52579.1"/>
    </source>
</evidence>
<keyword evidence="1 4" id="KW-0808">Transferase</keyword>
<dbReference type="PROSITE" id="PS51186">
    <property type="entry name" value="GNAT"/>
    <property type="match status" value="1"/>
</dbReference>
<name>A0A494XWU5_9BURK</name>
<proteinExistence type="predicted"/>
<dbReference type="InterPro" id="IPR000182">
    <property type="entry name" value="GNAT_dom"/>
</dbReference>
<dbReference type="RefSeq" id="WP_121275595.1">
    <property type="nucleotide sequence ID" value="NZ_RBZV01000001.1"/>
</dbReference>
<evidence type="ECO:0000256" key="1">
    <source>
        <dbReference type="ARBA" id="ARBA00022679"/>
    </source>
</evidence>
<dbReference type="InterPro" id="IPR016181">
    <property type="entry name" value="Acyl_CoA_acyltransferase"/>
</dbReference>
<feature type="domain" description="N-acetyltransferase" evidence="3">
    <location>
        <begin position="3"/>
        <end position="164"/>
    </location>
</feature>
<evidence type="ECO:0000259" key="3">
    <source>
        <dbReference type="PROSITE" id="PS51186"/>
    </source>
</evidence>
<comment type="caution">
    <text evidence="4">The sequence shown here is derived from an EMBL/GenBank/DDBJ whole genome shotgun (WGS) entry which is preliminary data.</text>
</comment>
<dbReference type="PANTHER" id="PTHR43072">
    <property type="entry name" value="N-ACETYLTRANSFERASE"/>
    <property type="match status" value="1"/>
</dbReference>
<dbReference type="AlphaFoldDB" id="A0A494XWU5"/>
<accession>A0A494XWU5</accession>
<dbReference type="EMBL" id="RBZV01000001">
    <property type="protein sequence ID" value="RKP52579.1"/>
    <property type="molecule type" value="Genomic_DNA"/>
</dbReference>